<gene>
    <name evidence="12" type="ORF">HNQ66_004408</name>
</gene>
<evidence type="ECO:0000256" key="7">
    <source>
        <dbReference type="ARBA" id="ARBA00022840"/>
    </source>
</evidence>
<dbReference type="InterPro" id="IPR011556">
    <property type="entry name" value="Glut_cys_lig_pln_type"/>
</dbReference>
<evidence type="ECO:0000256" key="2">
    <source>
        <dbReference type="ARBA" id="ARBA00010253"/>
    </source>
</evidence>
<dbReference type="InterPro" id="IPR006336">
    <property type="entry name" value="GCS2"/>
</dbReference>
<dbReference type="PIRSF" id="PIRSF017901">
    <property type="entry name" value="GCL"/>
    <property type="match status" value="1"/>
</dbReference>
<comment type="similarity">
    <text evidence="2">Belongs to the carboxylate-amine ligase family. Glutamate--cysteine ligase type 2 subfamily.</text>
</comment>
<comment type="function">
    <text evidence="10">Catalyzes the synthesis of gamma-glutamylcysteine (gamma-GC).</text>
</comment>
<dbReference type="GO" id="GO:0004357">
    <property type="term" value="F:glutamate-cysteine ligase activity"/>
    <property type="evidence" value="ECO:0007669"/>
    <property type="project" value="UniProtKB-UniRule"/>
</dbReference>
<keyword evidence="4 10" id="KW-0436">Ligase</keyword>
<evidence type="ECO:0000256" key="1">
    <source>
        <dbReference type="ARBA" id="ARBA00005006"/>
    </source>
</evidence>
<comment type="subunit">
    <text evidence="3">Homodimer or monomer when oxidized or reduced, respectively.</text>
</comment>
<keyword evidence="9 11" id="KW-1015">Disulfide bond</keyword>
<dbReference type="Gene3D" id="3.30.590.20">
    <property type="match status" value="1"/>
</dbReference>
<protein>
    <recommendedName>
        <fullName evidence="10">Glutamate--cysteine ligase</fullName>
        <ecNumber evidence="10">6.3.2.2</ecNumber>
    </recommendedName>
</protein>
<keyword evidence="8" id="KW-0809">Transit peptide</keyword>
<evidence type="ECO:0000256" key="10">
    <source>
        <dbReference type="PIRNR" id="PIRNR017901"/>
    </source>
</evidence>
<dbReference type="GO" id="GO:0005524">
    <property type="term" value="F:ATP binding"/>
    <property type="evidence" value="ECO:0007669"/>
    <property type="project" value="UniProtKB-UniRule"/>
</dbReference>
<proteinExistence type="inferred from homology"/>
<accession>A0A7W7YZ19</accession>
<keyword evidence="5" id="KW-0317">Glutathione biosynthesis</keyword>
<organism evidence="12 13">
    <name type="scientific">Shinella fusca</name>
    <dbReference type="NCBI Taxonomy" id="544480"/>
    <lineage>
        <taxon>Bacteria</taxon>
        <taxon>Pseudomonadati</taxon>
        <taxon>Pseudomonadota</taxon>
        <taxon>Alphaproteobacteria</taxon>
        <taxon>Hyphomicrobiales</taxon>
        <taxon>Rhizobiaceae</taxon>
        <taxon>Shinella</taxon>
    </lineage>
</organism>
<evidence type="ECO:0000256" key="4">
    <source>
        <dbReference type="ARBA" id="ARBA00022598"/>
    </source>
</evidence>
<reference evidence="12 13" key="1">
    <citation type="submission" date="2020-08" db="EMBL/GenBank/DDBJ databases">
        <title>Genomic Encyclopedia of Type Strains, Phase IV (KMG-IV): sequencing the most valuable type-strain genomes for metagenomic binning, comparative biology and taxonomic classification.</title>
        <authorList>
            <person name="Goeker M."/>
        </authorList>
    </citation>
    <scope>NUCLEOTIDE SEQUENCE [LARGE SCALE GENOMIC DNA]</scope>
    <source>
        <strain evidence="12 13">DSM 21319</strain>
    </source>
</reference>
<evidence type="ECO:0000313" key="12">
    <source>
        <dbReference type="EMBL" id="MBB5044981.1"/>
    </source>
</evidence>
<dbReference type="PANTHER" id="PTHR34378:SF1">
    <property type="entry name" value="GLUTAMATE--CYSTEINE LIGASE, CHLOROPLASTIC"/>
    <property type="match status" value="1"/>
</dbReference>
<dbReference type="EC" id="6.3.2.2" evidence="10"/>
<comment type="catalytic activity">
    <reaction evidence="10">
        <text>L-cysteine + L-glutamate + ATP = gamma-L-glutamyl-L-cysteine + ADP + phosphate + H(+)</text>
        <dbReference type="Rhea" id="RHEA:13285"/>
        <dbReference type="ChEBI" id="CHEBI:15378"/>
        <dbReference type="ChEBI" id="CHEBI:29985"/>
        <dbReference type="ChEBI" id="CHEBI:30616"/>
        <dbReference type="ChEBI" id="CHEBI:35235"/>
        <dbReference type="ChEBI" id="CHEBI:43474"/>
        <dbReference type="ChEBI" id="CHEBI:58173"/>
        <dbReference type="ChEBI" id="CHEBI:456216"/>
        <dbReference type="EC" id="6.3.2.2"/>
    </reaction>
</comment>
<dbReference type="NCBIfam" id="TIGR01436">
    <property type="entry name" value="glu_cys_lig_pln"/>
    <property type="match status" value="1"/>
</dbReference>
<sequence length="457" mass="50836">MARDTTDQTPIRSLADMAEYLAAGCKPKEKFRIGTEHEKFVFFTADNSPVPYFGEASISALLNGMRGKTGWDPIMDGENIIGLAEPSGMGAISLEPGGQFELSGAPLENLHQTCKESNQHLATLREVAEPLGIRFLGMGGSPKWTLAETPRMPKSRYDIMTRYMPKVGTKGLDMMYRTCTIQVNLDFSSEADMRRKMQVSLKLQSLATAFFASSPFTDGKPNGLLSWRGDIWRDTDNARSGLIPFAFAPDFGFADYAEWALDVPMYFVVRDGKYRDCTDITFRQFMAGALKGKIADWEPNLGDWTNHLSTLFPDVRLKRFLEMRGADGGPWRRICALPAFWVGLLYDDGALDAAERLTRDWTVAEVSALRDAVPAQGLKAEFRGKPLFDIGRAVLAISHQGLAARAKVNGDGVDETVFLAPLEEVLAKKATLAEDMLALYEGRWNRSVEPVFSEYQY</sequence>
<evidence type="ECO:0000313" key="13">
    <source>
        <dbReference type="Proteomes" id="UP000535406"/>
    </source>
</evidence>
<feature type="disulfide bond" evidence="11">
    <location>
        <begin position="114"/>
        <end position="335"/>
    </location>
</feature>
<dbReference type="EMBL" id="JACHIK010000024">
    <property type="protein sequence ID" value="MBB5044981.1"/>
    <property type="molecule type" value="Genomic_DNA"/>
</dbReference>
<evidence type="ECO:0000256" key="6">
    <source>
        <dbReference type="ARBA" id="ARBA00022741"/>
    </source>
</evidence>
<comment type="caution">
    <text evidence="12">The sequence shown here is derived from an EMBL/GenBank/DDBJ whole genome shotgun (WGS) entry which is preliminary data.</text>
</comment>
<keyword evidence="13" id="KW-1185">Reference proteome</keyword>
<dbReference type="InterPro" id="IPR035434">
    <property type="entry name" value="GCL_bact_plant"/>
</dbReference>
<dbReference type="PANTHER" id="PTHR34378">
    <property type="entry name" value="GLUTAMATE--CYSTEINE LIGASE, CHLOROPLASTIC"/>
    <property type="match status" value="1"/>
</dbReference>
<keyword evidence="6 10" id="KW-0547">Nucleotide-binding</keyword>
<dbReference type="InterPro" id="IPR014746">
    <property type="entry name" value="Gln_synth/guanido_kin_cat_dom"/>
</dbReference>
<dbReference type="GO" id="GO:0006750">
    <property type="term" value="P:glutathione biosynthetic process"/>
    <property type="evidence" value="ECO:0007669"/>
    <property type="project" value="UniProtKB-UniRule"/>
</dbReference>
<dbReference type="Pfam" id="PF04107">
    <property type="entry name" value="GCS2"/>
    <property type="match status" value="1"/>
</dbReference>
<evidence type="ECO:0000256" key="11">
    <source>
        <dbReference type="PIRSR" id="PIRSR017901-50"/>
    </source>
</evidence>
<evidence type="ECO:0000256" key="5">
    <source>
        <dbReference type="ARBA" id="ARBA00022684"/>
    </source>
</evidence>
<dbReference type="RefSeq" id="WP_184146777.1">
    <property type="nucleotide sequence ID" value="NZ_JACHIK010000024.1"/>
</dbReference>
<keyword evidence="7 10" id="KW-0067">ATP-binding</keyword>
<dbReference type="AlphaFoldDB" id="A0A7W7YZ19"/>
<dbReference type="Proteomes" id="UP000535406">
    <property type="component" value="Unassembled WGS sequence"/>
</dbReference>
<comment type="pathway">
    <text evidence="1">Sulfur metabolism; glutathione biosynthesis; glutathione from L-cysteine and L-glutamate: step 1/2.</text>
</comment>
<evidence type="ECO:0000256" key="8">
    <source>
        <dbReference type="ARBA" id="ARBA00022946"/>
    </source>
</evidence>
<name>A0A7W7YZ19_9HYPH</name>
<evidence type="ECO:0000256" key="9">
    <source>
        <dbReference type="ARBA" id="ARBA00023157"/>
    </source>
</evidence>
<dbReference type="SUPFAM" id="SSF55931">
    <property type="entry name" value="Glutamine synthetase/guanido kinase"/>
    <property type="match status" value="1"/>
</dbReference>
<comment type="similarity">
    <text evidence="10">Belongs to the glutamate--cysteine ligase type 2 family. EgtA subfamily.</text>
</comment>
<evidence type="ECO:0000256" key="3">
    <source>
        <dbReference type="ARBA" id="ARBA00011153"/>
    </source>
</evidence>